<dbReference type="InterPro" id="IPR015655">
    <property type="entry name" value="PP2C"/>
</dbReference>
<dbReference type="GO" id="GO:0004722">
    <property type="term" value="F:protein serine/threonine phosphatase activity"/>
    <property type="evidence" value="ECO:0007669"/>
    <property type="project" value="InterPro"/>
</dbReference>
<dbReference type="GO" id="GO:0046872">
    <property type="term" value="F:metal ion binding"/>
    <property type="evidence" value="ECO:0007669"/>
    <property type="project" value="UniProtKB-KW"/>
</dbReference>
<dbReference type="GO" id="GO:0016020">
    <property type="term" value="C:membrane"/>
    <property type="evidence" value="ECO:0007669"/>
    <property type="project" value="UniProtKB-SubCell"/>
</dbReference>
<dbReference type="EMBL" id="MPUH01000609">
    <property type="protein sequence ID" value="OMJ76819.1"/>
    <property type="molecule type" value="Genomic_DNA"/>
</dbReference>
<dbReference type="SUPFAM" id="SSF81606">
    <property type="entry name" value="PP2C-like"/>
    <property type="match status" value="1"/>
</dbReference>
<dbReference type="OrthoDB" id="416093at2759"/>
<keyword evidence="3 6" id="KW-0378">Hydrolase</keyword>
<feature type="domain" description="PPM-type phosphatase" evidence="7">
    <location>
        <begin position="90"/>
        <end position="356"/>
    </location>
</feature>
<dbReference type="CDD" id="cd00143">
    <property type="entry name" value="PP2Cc"/>
    <property type="match status" value="1"/>
</dbReference>
<evidence type="ECO:0000313" key="9">
    <source>
        <dbReference type="Proteomes" id="UP000187209"/>
    </source>
</evidence>
<dbReference type="SMART" id="SM00331">
    <property type="entry name" value="PP2C_SIG"/>
    <property type="match status" value="1"/>
</dbReference>
<keyword evidence="5" id="KW-0472">Membrane</keyword>
<gene>
    <name evidence="8" type="ORF">SteCoe_23708</name>
</gene>
<reference evidence="8 9" key="1">
    <citation type="submission" date="2016-11" db="EMBL/GenBank/DDBJ databases">
        <title>The macronuclear genome of Stentor coeruleus: a giant cell with tiny introns.</title>
        <authorList>
            <person name="Slabodnick M."/>
            <person name="Ruby J.G."/>
            <person name="Reiff S.B."/>
            <person name="Swart E.C."/>
            <person name="Gosai S."/>
            <person name="Prabakaran S."/>
            <person name="Witkowska E."/>
            <person name="Larue G.E."/>
            <person name="Fisher S."/>
            <person name="Freeman R.M."/>
            <person name="Gunawardena J."/>
            <person name="Chu W."/>
            <person name="Stover N.A."/>
            <person name="Gregory B.D."/>
            <person name="Nowacki M."/>
            <person name="Derisi J."/>
            <person name="Roy S.W."/>
            <person name="Marshall W.F."/>
            <person name="Sood P."/>
        </authorList>
    </citation>
    <scope>NUCLEOTIDE SEQUENCE [LARGE SCALE GENOMIC DNA]</scope>
    <source>
        <strain evidence="8">WM001</strain>
    </source>
</reference>
<evidence type="ECO:0000256" key="5">
    <source>
        <dbReference type="ARBA" id="ARBA00023136"/>
    </source>
</evidence>
<proteinExistence type="inferred from homology"/>
<evidence type="ECO:0000259" key="7">
    <source>
        <dbReference type="PROSITE" id="PS51746"/>
    </source>
</evidence>
<dbReference type="Pfam" id="PF00481">
    <property type="entry name" value="PP2C"/>
    <property type="match status" value="1"/>
</dbReference>
<dbReference type="Proteomes" id="UP000187209">
    <property type="component" value="Unassembled WGS sequence"/>
</dbReference>
<dbReference type="SMART" id="SM00332">
    <property type="entry name" value="PP2Cc"/>
    <property type="match status" value="1"/>
</dbReference>
<dbReference type="Gene3D" id="3.60.40.10">
    <property type="entry name" value="PPM-type phosphatase domain"/>
    <property type="match status" value="1"/>
</dbReference>
<dbReference type="PROSITE" id="PS01032">
    <property type="entry name" value="PPM_1"/>
    <property type="match status" value="1"/>
</dbReference>
<sequence>MGTCSSKDVKENPIILPVTQNDKKQEFTPLTPDLNKNFDIHKTEKIHLQTYAQCFFKAKGALPEVNEEPFTEKIIFYEGQNAREICSGENIGITCRKGLKEGVNQDNFVVVSKPPYMFAAVFDGHGVNGHFVSDLAGKILPEVLLADIEMSLDPVFSIRDCFRKTQETIVKKCKELEVDCSLSGCTATSILLAHKKMYISHLGDSRAILAKRYQDKLVPVPLTNDHKASDPIEKSRILRHGGHVEKTNGTELERVFLPVRCPQGLSITRAFGDTAFTQIGVISDPFIKECKISQSDEFIVICSDGVWEFMSNYEVASAIEKNRQNAPNDIAKFSWDRWIENTDDVVDDITVVIIPL</sequence>
<evidence type="ECO:0000313" key="8">
    <source>
        <dbReference type="EMBL" id="OMJ76819.1"/>
    </source>
</evidence>
<evidence type="ECO:0000256" key="6">
    <source>
        <dbReference type="RuleBase" id="RU003465"/>
    </source>
</evidence>
<protein>
    <recommendedName>
        <fullName evidence="7">PPM-type phosphatase domain-containing protein</fullName>
    </recommendedName>
</protein>
<comment type="subcellular location">
    <subcellularLocation>
        <location evidence="1">Membrane</location>
        <topology evidence="1">Peripheral membrane protein</topology>
    </subcellularLocation>
</comment>
<name>A0A1R2BJ96_9CILI</name>
<dbReference type="InterPro" id="IPR000222">
    <property type="entry name" value="PP2C_BS"/>
</dbReference>
<dbReference type="PANTHER" id="PTHR47992">
    <property type="entry name" value="PROTEIN PHOSPHATASE"/>
    <property type="match status" value="1"/>
</dbReference>
<dbReference type="PROSITE" id="PS51746">
    <property type="entry name" value="PPM_2"/>
    <property type="match status" value="1"/>
</dbReference>
<dbReference type="InterPro" id="IPR036457">
    <property type="entry name" value="PPM-type-like_dom_sf"/>
</dbReference>
<dbReference type="AlphaFoldDB" id="A0A1R2BJ96"/>
<keyword evidence="9" id="KW-1185">Reference proteome</keyword>
<comment type="caution">
    <text evidence="8">The sequence shown here is derived from an EMBL/GenBank/DDBJ whole genome shotgun (WGS) entry which is preliminary data.</text>
</comment>
<keyword evidence="2" id="KW-0479">Metal-binding</keyword>
<keyword evidence="4 6" id="KW-0904">Protein phosphatase</keyword>
<comment type="similarity">
    <text evidence="6">Belongs to the PP2C family.</text>
</comment>
<evidence type="ECO:0000256" key="4">
    <source>
        <dbReference type="ARBA" id="ARBA00022912"/>
    </source>
</evidence>
<dbReference type="InterPro" id="IPR001932">
    <property type="entry name" value="PPM-type_phosphatase-like_dom"/>
</dbReference>
<evidence type="ECO:0000256" key="3">
    <source>
        <dbReference type="ARBA" id="ARBA00022801"/>
    </source>
</evidence>
<evidence type="ECO:0000256" key="1">
    <source>
        <dbReference type="ARBA" id="ARBA00004170"/>
    </source>
</evidence>
<evidence type="ECO:0000256" key="2">
    <source>
        <dbReference type="ARBA" id="ARBA00022723"/>
    </source>
</evidence>
<organism evidence="8 9">
    <name type="scientific">Stentor coeruleus</name>
    <dbReference type="NCBI Taxonomy" id="5963"/>
    <lineage>
        <taxon>Eukaryota</taxon>
        <taxon>Sar</taxon>
        <taxon>Alveolata</taxon>
        <taxon>Ciliophora</taxon>
        <taxon>Postciliodesmatophora</taxon>
        <taxon>Heterotrichea</taxon>
        <taxon>Heterotrichida</taxon>
        <taxon>Stentoridae</taxon>
        <taxon>Stentor</taxon>
    </lineage>
</organism>
<accession>A0A1R2BJ96</accession>